<organism evidence="2 3">
    <name type="scientific">Pedobacter helvus</name>
    <dbReference type="NCBI Taxonomy" id="2563444"/>
    <lineage>
        <taxon>Bacteria</taxon>
        <taxon>Pseudomonadati</taxon>
        <taxon>Bacteroidota</taxon>
        <taxon>Sphingobacteriia</taxon>
        <taxon>Sphingobacteriales</taxon>
        <taxon>Sphingobacteriaceae</taxon>
        <taxon>Pedobacter</taxon>
    </lineage>
</organism>
<dbReference type="EMBL" id="SRMP02000006">
    <property type="protein sequence ID" value="MFN0290890.1"/>
    <property type="molecule type" value="Genomic_DNA"/>
</dbReference>
<comment type="caution">
    <text evidence="2">The sequence shown here is derived from an EMBL/GenBank/DDBJ whole genome shotgun (WGS) entry which is preliminary data.</text>
</comment>
<sequence length="339" mass="36189">MKKEFRALKCNLLLSAFLLPFSLAAQDQVADVFKGAPADASKLTQAYLSPLFKGLGTGINAGWFTSAKAKKTLRFDLRFSGTLAIVPNSDKNFDVTKLGLTSMAPIPGANPSSPTFSGEDRQGTLMRLNGALDPSGDFNLPNGIDLGYVPAPQIQLTVGIPKNIDISLRYVPKIDLKDYGKIDMIGAGVKVEVLPLILGKTEKIVPVDVAVALGFTQLNYNLPLEVGTNPNPNQQLKAKVKGMSADAIVSKTLAVFTPFLSLGYQKSESDLQALGTYEFATSAGSQTINNPFSFSNTDVSGARATLGFQLQLAFFKFYASYTQAKYAYASAGIGFGIGK</sequence>
<feature type="signal peptide" evidence="1">
    <location>
        <begin position="1"/>
        <end position="25"/>
    </location>
</feature>
<evidence type="ECO:0000313" key="3">
    <source>
        <dbReference type="Proteomes" id="UP001517367"/>
    </source>
</evidence>
<keyword evidence="3" id="KW-1185">Reference proteome</keyword>
<dbReference type="RefSeq" id="WP_138730104.1">
    <property type="nucleotide sequence ID" value="NZ_SRMP02000006.1"/>
</dbReference>
<protein>
    <submittedName>
        <fullName evidence="2">DUF6588 family protein</fullName>
    </submittedName>
</protein>
<feature type="chain" id="PRO_5046167384" evidence="1">
    <location>
        <begin position="26"/>
        <end position="339"/>
    </location>
</feature>
<gene>
    <name evidence="2" type="ORF">E5L68_005780</name>
</gene>
<dbReference type="InterPro" id="IPR046495">
    <property type="entry name" value="DUF6588"/>
</dbReference>
<evidence type="ECO:0000313" key="2">
    <source>
        <dbReference type="EMBL" id="MFN0290890.1"/>
    </source>
</evidence>
<reference evidence="2 3" key="1">
    <citation type="submission" date="2024-12" db="EMBL/GenBank/DDBJ databases">
        <authorList>
            <person name="Hu S."/>
        </authorList>
    </citation>
    <scope>NUCLEOTIDE SEQUENCE [LARGE SCALE GENOMIC DNA]</scope>
    <source>
        <strain evidence="2 3">P-25</strain>
    </source>
</reference>
<dbReference type="Pfam" id="PF20230">
    <property type="entry name" value="DUF6588"/>
    <property type="match status" value="1"/>
</dbReference>
<name>A0ABW9JG31_9SPHI</name>
<keyword evidence="1" id="KW-0732">Signal</keyword>
<evidence type="ECO:0000256" key="1">
    <source>
        <dbReference type="SAM" id="SignalP"/>
    </source>
</evidence>
<accession>A0ABW9JG31</accession>
<dbReference type="Proteomes" id="UP001517367">
    <property type="component" value="Unassembled WGS sequence"/>
</dbReference>
<proteinExistence type="predicted"/>